<dbReference type="InterPro" id="IPR017970">
    <property type="entry name" value="Homeobox_CS"/>
</dbReference>
<dbReference type="InterPro" id="IPR009057">
    <property type="entry name" value="Homeodomain-like_sf"/>
</dbReference>
<dbReference type="InterPro" id="IPR042247">
    <property type="entry name" value="TLX1/2/3"/>
</dbReference>
<evidence type="ECO:0000313" key="9">
    <source>
        <dbReference type="EMBL" id="CAG5133971.1"/>
    </source>
</evidence>
<gene>
    <name evidence="9" type="ORF">CUNI_LOCUS19529</name>
</gene>
<keyword evidence="2" id="KW-0217">Developmental protein</keyword>
<dbReference type="PROSITE" id="PS50071">
    <property type="entry name" value="HOMEOBOX_2"/>
    <property type="match status" value="1"/>
</dbReference>
<evidence type="ECO:0000256" key="6">
    <source>
        <dbReference type="PROSITE-ProRule" id="PRU00108"/>
    </source>
</evidence>
<feature type="domain" description="Homeobox" evidence="8">
    <location>
        <begin position="37"/>
        <end position="97"/>
    </location>
</feature>
<dbReference type="GO" id="GO:0000978">
    <property type="term" value="F:RNA polymerase II cis-regulatory region sequence-specific DNA binding"/>
    <property type="evidence" value="ECO:0007669"/>
    <property type="project" value="TreeGrafter"/>
</dbReference>
<dbReference type="EMBL" id="CAJHNH020006667">
    <property type="protein sequence ID" value="CAG5133971.1"/>
    <property type="molecule type" value="Genomic_DNA"/>
</dbReference>
<dbReference type="Pfam" id="PF00046">
    <property type="entry name" value="Homeodomain"/>
    <property type="match status" value="1"/>
</dbReference>
<feature type="DNA-binding region" description="Homeobox" evidence="6">
    <location>
        <begin position="39"/>
        <end position="98"/>
    </location>
</feature>
<accession>A0A8S4A6I1</accession>
<comment type="caution">
    <text evidence="9">The sequence shown here is derived from an EMBL/GenBank/DDBJ whole genome shotgun (WGS) entry which is preliminary data.</text>
</comment>
<dbReference type="SMART" id="SM00389">
    <property type="entry name" value="HOX"/>
    <property type="match status" value="1"/>
</dbReference>
<dbReference type="GO" id="GO:0005634">
    <property type="term" value="C:nucleus"/>
    <property type="evidence" value="ECO:0007669"/>
    <property type="project" value="UniProtKB-SubCell"/>
</dbReference>
<organism evidence="9 10">
    <name type="scientific">Candidula unifasciata</name>
    <dbReference type="NCBI Taxonomy" id="100452"/>
    <lineage>
        <taxon>Eukaryota</taxon>
        <taxon>Metazoa</taxon>
        <taxon>Spiralia</taxon>
        <taxon>Lophotrochozoa</taxon>
        <taxon>Mollusca</taxon>
        <taxon>Gastropoda</taxon>
        <taxon>Heterobranchia</taxon>
        <taxon>Euthyneura</taxon>
        <taxon>Panpulmonata</taxon>
        <taxon>Eupulmonata</taxon>
        <taxon>Stylommatophora</taxon>
        <taxon>Helicina</taxon>
        <taxon>Helicoidea</taxon>
        <taxon>Geomitridae</taxon>
        <taxon>Candidula</taxon>
    </lineage>
</organism>
<keyword evidence="10" id="KW-1185">Reference proteome</keyword>
<dbReference type="AlphaFoldDB" id="A0A8S4A6I1"/>
<dbReference type="PROSITE" id="PS00027">
    <property type="entry name" value="HOMEOBOX_1"/>
    <property type="match status" value="1"/>
</dbReference>
<evidence type="ECO:0000259" key="8">
    <source>
        <dbReference type="PROSITE" id="PS50071"/>
    </source>
</evidence>
<dbReference type="CDD" id="cd00086">
    <property type="entry name" value="homeodomain"/>
    <property type="match status" value="1"/>
</dbReference>
<dbReference type="GO" id="GO:0048513">
    <property type="term" value="P:animal organ development"/>
    <property type="evidence" value="ECO:0007669"/>
    <property type="project" value="TreeGrafter"/>
</dbReference>
<evidence type="ECO:0000256" key="4">
    <source>
        <dbReference type="ARBA" id="ARBA00023155"/>
    </source>
</evidence>
<keyword evidence="3 6" id="KW-0238">DNA-binding</keyword>
<proteinExistence type="predicted"/>
<evidence type="ECO:0000256" key="3">
    <source>
        <dbReference type="ARBA" id="ARBA00023125"/>
    </source>
</evidence>
<dbReference type="PANTHER" id="PTHR45921">
    <property type="entry name" value="IP01054P"/>
    <property type="match status" value="1"/>
</dbReference>
<dbReference type="PRINTS" id="PR00024">
    <property type="entry name" value="HOMEOBOX"/>
</dbReference>
<keyword evidence="4 6" id="KW-0371">Homeobox</keyword>
<dbReference type="Proteomes" id="UP000678393">
    <property type="component" value="Unassembled WGS sequence"/>
</dbReference>
<dbReference type="FunFam" id="1.10.10.60:FF:000040">
    <property type="entry name" value="T-cell leukemia homeobox protein 3"/>
    <property type="match status" value="1"/>
</dbReference>
<evidence type="ECO:0000256" key="1">
    <source>
        <dbReference type="ARBA" id="ARBA00004123"/>
    </source>
</evidence>
<evidence type="ECO:0000256" key="7">
    <source>
        <dbReference type="RuleBase" id="RU000682"/>
    </source>
</evidence>
<dbReference type="InterPro" id="IPR020479">
    <property type="entry name" value="HD_metazoa"/>
</dbReference>
<reference evidence="9" key="1">
    <citation type="submission" date="2021-04" db="EMBL/GenBank/DDBJ databases">
        <authorList>
            <consortium name="Molecular Ecology Group"/>
        </authorList>
    </citation>
    <scope>NUCLEOTIDE SEQUENCE</scope>
</reference>
<dbReference type="OrthoDB" id="6159439at2759"/>
<comment type="subcellular location">
    <subcellularLocation>
        <location evidence="1 6 7">Nucleus</location>
    </subcellularLocation>
</comment>
<name>A0A8S4A6I1_9EUPU</name>
<evidence type="ECO:0000256" key="2">
    <source>
        <dbReference type="ARBA" id="ARBA00022473"/>
    </source>
</evidence>
<dbReference type="GO" id="GO:0000981">
    <property type="term" value="F:DNA-binding transcription factor activity, RNA polymerase II-specific"/>
    <property type="evidence" value="ECO:0007669"/>
    <property type="project" value="InterPro"/>
</dbReference>
<evidence type="ECO:0000256" key="5">
    <source>
        <dbReference type="ARBA" id="ARBA00023242"/>
    </source>
</evidence>
<protein>
    <recommendedName>
        <fullName evidence="8">Homeobox domain-containing protein</fullName>
    </recommendedName>
</protein>
<evidence type="ECO:0000313" key="10">
    <source>
        <dbReference type="Proteomes" id="UP000678393"/>
    </source>
</evidence>
<sequence length="150" mass="17570">MRSIWPEVFVCPWTGMQRDRYGLVRRVGHPYQNRTPPKRKKPRTAFTRQQVLELEKRFTRQKYLASAERSALAKTLSMTDAQVKTWFQNRRTKWRRQTAEERDIERQAAHKFLLSLRTDEPARPVGYGAMCGITQTTALTRTDDSSIPAT</sequence>
<dbReference type="InterPro" id="IPR001356">
    <property type="entry name" value="HD"/>
</dbReference>
<dbReference type="SUPFAM" id="SSF46689">
    <property type="entry name" value="Homeodomain-like"/>
    <property type="match status" value="1"/>
</dbReference>
<dbReference type="PANTHER" id="PTHR45921:SF6">
    <property type="entry name" value="C15"/>
    <property type="match status" value="1"/>
</dbReference>
<dbReference type="Gene3D" id="1.10.10.60">
    <property type="entry name" value="Homeodomain-like"/>
    <property type="match status" value="1"/>
</dbReference>
<keyword evidence="5 6" id="KW-0539">Nucleus</keyword>